<dbReference type="PANTHER" id="PTHR46673:SF1">
    <property type="entry name" value="4F2 CELL-SURFACE ANTIGEN HEAVY CHAIN"/>
    <property type="match status" value="1"/>
</dbReference>
<sequence>MSQDTEVDMKEAAAAAKFTGLSKEELLKVAGSPGWVRTRWALLLLFW</sequence>
<evidence type="ECO:0000259" key="1">
    <source>
        <dbReference type="Pfam" id="PF16028"/>
    </source>
</evidence>
<accession>A0A2J8LDV1</accession>
<reference evidence="2 3" key="1">
    <citation type="submission" date="2017-12" db="EMBL/GenBank/DDBJ databases">
        <title>High-resolution comparative analysis of great ape genomes.</title>
        <authorList>
            <person name="Pollen A."/>
            <person name="Hastie A."/>
            <person name="Hormozdiari F."/>
            <person name="Dougherty M."/>
            <person name="Liu R."/>
            <person name="Chaisson M."/>
            <person name="Hoppe E."/>
            <person name="Hill C."/>
            <person name="Pang A."/>
            <person name="Hillier L."/>
            <person name="Baker C."/>
            <person name="Armstrong J."/>
            <person name="Shendure J."/>
            <person name="Paten B."/>
            <person name="Wilson R."/>
            <person name="Chao H."/>
            <person name="Schneider V."/>
            <person name="Ventura M."/>
            <person name="Kronenberg Z."/>
            <person name="Murali S."/>
            <person name="Gordon D."/>
            <person name="Cantsilieris S."/>
            <person name="Munson K."/>
            <person name="Nelson B."/>
            <person name="Raja A."/>
            <person name="Underwood J."/>
            <person name="Diekhans M."/>
            <person name="Fiddes I."/>
            <person name="Haussler D."/>
            <person name="Eichler E."/>
        </authorList>
    </citation>
    <scope>NUCLEOTIDE SEQUENCE [LARGE SCALE GENOMIC DNA]</scope>
    <source>
        <strain evidence="2">Yerkes chimp pedigree #C0471</strain>
    </source>
</reference>
<dbReference type="InterPro" id="IPR031984">
    <property type="entry name" value="SLC3A2_N"/>
</dbReference>
<feature type="non-terminal residue" evidence="2">
    <location>
        <position position="47"/>
    </location>
</feature>
<comment type="caution">
    <text evidence="2">The sequence shown here is derived from an EMBL/GenBank/DDBJ whole genome shotgun (WGS) entry which is preliminary data.</text>
</comment>
<proteinExistence type="predicted"/>
<organism evidence="2 3">
    <name type="scientific">Pan troglodytes</name>
    <name type="common">Chimpanzee</name>
    <dbReference type="NCBI Taxonomy" id="9598"/>
    <lineage>
        <taxon>Eukaryota</taxon>
        <taxon>Metazoa</taxon>
        <taxon>Chordata</taxon>
        <taxon>Craniata</taxon>
        <taxon>Vertebrata</taxon>
        <taxon>Euteleostomi</taxon>
        <taxon>Mammalia</taxon>
        <taxon>Eutheria</taxon>
        <taxon>Euarchontoglires</taxon>
        <taxon>Primates</taxon>
        <taxon>Haplorrhini</taxon>
        <taxon>Catarrhini</taxon>
        <taxon>Hominidae</taxon>
        <taxon>Pan</taxon>
    </lineage>
</organism>
<dbReference type="SMR" id="A0A2J8LDV1"/>
<protein>
    <submittedName>
        <fullName evidence="2">SLC3A2 isoform 9</fullName>
    </submittedName>
</protein>
<dbReference type="GO" id="GO:0006865">
    <property type="term" value="P:amino acid transport"/>
    <property type="evidence" value="ECO:0007669"/>
    <property type="project" value="InterPro"/>
</dbReference>
<name>A0A2J8LDV1_PANTR</name>
<dbReference type="Proteomes" id="UP000236370">
    <property type="component" value="Unassembled WGS sequence"/>
</dbReference>
<evidence type="ECO:0000313" key="3">
    <source>
        <dbReference type="Proteomes" id="UP000236370"/>
    </source>
</evidence>
<feature type="domain" description="Solute carrier family 3 member 2 N-terminal" evidence="1">
    <location>
        <begin position="9"/>
        <end position="47"/>
    </location>
</feature>
<evidence type="ECO:0000313" key="2">
    <source>
        <dbReference type="EMBL" id="PNI45455.1"/>
    </source>
</evidence>
<dbReference type="InterPro" id="IPR042280">
    <property type="entry name" value="SLC3A2"/>
</dbReference>
<gene>
    <name evidence="2" type="ORF">CK820_G0030999</name>
</gene>
<dbReference type="Pfam" id="PF16028">
    <property type="entry name" value="SLC3A2_N"/>
    <property type="match status" value="1"/>
</dbReference>
<dbReference type="AlphaFoldDB" id="A0A2J8LDV1"/>
<dbReference type="PANTHER" id="PTHR46673">
    <property type="entry name" value="4F2 CELL-SURFACE ANTIGEN HEAVY CHAIN"/>
    <property type="match status" value="1"/>
</dbReference>
<dbReference type="EMBL" id="NBAG03000297">
    <property type="protein sequence ID" value="PNI45455.1"/>
    <property type="molecule type" value="Genomic_DNA"/>
</dbReference>